<dbReference type="InterPro" id="IPR051553">
    <property type="entry name" value="Ran_GTPase-activating"/>
</dbReference>
<dbReference type="EMBL" id="JASSOM010000003">
    <property type="protein sequence ID" value="MDK9361869.1"/>
    <property type="molecule type" value="Genomic_DNA"/>
</dbReference>
<dbReference type="PANTHER" id="PTHR45982:SF1">
    <property type="entry name" value="REGULATOR OF CHROMOSOME CONDENSATION"/>
    <property type="match status" value="1"/>
</dbReference>
<evidence type="ECO:0000313" key="1">
    <source>
        <dbReference type="EMBL" id="MDK9361869.1"/>
    </source>
</evidence>
<dbReference type="Gene3D" id="2.130.10.30">
    <property type="entry name" value="Regulator of chromosome condensation 1/beta-lactamase-inhibitor protein II"/>
    <property type="match status" value="3"/>
</dbReference>
<keyword evidence="2" id="KW-1185">Reference proteome</keyword>
<gene>
    <name evidence="1" type="ORF">QQF32_01355</name>
</gene>
<dbReference type="InterPro" id="IPR009091">
    <property type="entry name" value="RCC1/BLIP-II"/>
</dbReference>
<accession>A0AAP4CYS0</accession>
<evidence type="ECO:0000313" key="2">
    <source>
        <dbReference type="Proteomes" id="UP001223214"/>
    </source>
</evidence>
<dbReference type="AlphaFoldDB" id="A0AAP4CYS0"/>
<dbReference type="Proteomes" id="UP001223214">
    <property type="component" value="Unassembled WGS sequence"/>
</dbReference>
<dbReference type="PANTHER" id="PTHR45982">
    <property type="entry name" value="REGULATOR OF CHROMOSOME CONDENSATION"/>
    <property type="match status" value="1"/>
</dbReference>
<dbReference type="SUPFAM" id="SSF50985">
    <property type="entry name" value="RCC1/BLIP-II"/>
    <property type="match status" value="1"/>
</dbReference>
<comment type="caution">
    <text evidence="1">The sequence shown here is derived from an EMBL/GenBank/DDBJ whole genome shotgun (WGS) entry which is preliminary data.</text>
</comment>
<sequence length="458" mass="49862">MIKEDLLKMKVMGNRTLLTPSYAVNCPNRLMVFDADTLEPVEASWTYSGESNSTTSTTFLDNNPNKELIVSSAGYQSVTVRSLNISNCAYYGNISGVPTNAMFVVKDNNTISKWGPSASQYPFPDENNYDISNLYTGVKAMSALRRDNTIFAWGDPFVGGMLKPSDLERNDVRDIRMEFGMGMLLGKNIPTVSQWGSYGTGSNDVPDNIASLENITKILTNGTTQVALTDTGTIYTWGVSTVMVLPDEIAALNDIKDVCINSASALALRENGQVVAWGKAYDGGVLPERVSALSDIHTIISTPISFVALREDKTLMFWGQYCWQSSAAETLTNIEYVKSTDDSIHIAIDSSGAIYLWNDYGDLIPAPPISDVVSLTSSYGSFAALKKDGSVIVWGTGQGADISEVSDLLSDILAIYPTYDGFIALKEDKTLIAWGNSSYQEDNASIPVEVQGNVTYQY</sequence>
<protein>
    <submittedName>
        <fullName evidence="1">Uncharacterized protein</fullName>
    </submittedName>
</protein>
<reference evidence="1 2" key="1">
    <citation type="submission" date="2023-06" db="EMBL/GenBank/DDBJ databases">
        <title>Identification and characterization of antibiotic-resistant Gram-negative bacteria.</title>
        <authorList>
            <person name="Cho G.-S."/>
            <person name="Lee J."/>
            <person name="Tai E."/>
            <person name="Jeong S."/>
            <person name="Kim I."/>
            <person name="Kim B.-E."/>
            <person name="Jeong M.-I."/>
            <person name="Oh K.-K."/>
            <person name="Franz C.M.A.P."/>
        </authorList>
    </citation>
    <scope>NUCLEOTIDE SEQUENCE [LARGE SCALE GENOMIC DNA]</scope>
    <source>
        <strain evidence="1 2">V106_12</strain>
    </source>
</reference>
<dbReference type="RefSeq" id="WP_285149623.1">
    <property type="nucleotide sequence ID" value="NZ_JASSOM010000003.1"/>
</dbReference>
<organism evidence="1 2">
    <name type="scientific">Lelliottia wanjuensis</name>
    <dbReference type="NCBI Taxonomy" id="3050585"/>
    <lineage>
        <taxon>Bacteria</taxon>
        <taxon>Pseudomonadati</taxon>
        <taxon>Pseudomonadota</taxon>
        <taxon>Gammaproteobacteria</taxon>
        <taxon>Enterobacterales</taxon>
        <taxon>Enterobacteriaceae</taxon>
        <taxon>Lelliottia</taxon>
    </lineage>
</organism>
<name>A0AAP4CYS0_9ENTR</name>
<proteinExistence type="predicted"/>